<feature type="transmembrane region" description="Helical" evidence="12">
    <location>
        <begin position="76"/>
        <end position="96"/>
    </location>
</feature>
<dbReference type="Pfam" id="PF00474">
    <property type="entry name" value="SSF"/>
    <property type="match status" value="1"/>
</dbReference>
<dbReference type="GO" id="GO:0006811">
    <property type="term" value="P:monoatomic ion transport"/>
    <property type="evidence" value="ECO:0007669"/>
    <property type="project" value="UniProtKB-KW"/>
</dbReference>
<dbReference type="AlphaFoldDB" id="A0A5A9X858"/>
<dbReference type="InterPro" id="IPR050277">
    <property type="entry name" value="Sodium:Solute_Symporter"/>
</dbReference>
<name>A0A5A9X858_9BACT</name>
<evidence type="ECO:0000256" key="2">
    <source>
        <dbReference type="ARBA" id="ARBA00006434"/>
    </source>
</evidence>
<dbReference type="InterPro" id="IPR018212">
    <property type="entry name" value="Na/solute_symporter_CS"/>
</dbReference>
<keyword evidence="3" id="KW-0813">Transport</keyword>
<feature type="transmembrane region" description="Helical" evidence="12">
    <location>
        <begin position="419"/>
        <end position="447"/>
    </location>
</feature>
<feature type="transmembrane region" description="Helical" evidence="12">
    <location>
        <begin position="524"/>
        <end position="543"/>
    </location>
</feature>
<feature type="transmembrane region" description="Helical" evidence="12">
    <location>
        <begin position="188"/>
        <end position="206"/>
    </location>
</feature>
<keyword evidence="7 12" id="KW-1133">Transmembrane helix</keyword>
<keyword evidence="10 12" id="KW-0472">Membrane</keyword>
<evidence type="ECO:0000256" key="4">
    <source>
        <dbReference type="ARBA" id="ARBA00022475"/>
    </source>
</evidence>
<evidence type="ECO:0000256" key="3">
    <source>
        <dbReference type="ARBA" id="ARBA00022448"/>
    </source>
</evidence>
<dbReference type="GO" id="GO:0015123">
    <property type="term" value="F:acetate transmembrane transporter activity"/>
    <property type="evidence" value="ECO:0007669"/>
    <property type="project" value="TreeGrafter"/>
</dbReference>
<keyword evidence="9" id="KW-0406">Ion transport</keyword>
<feature type="transmembrane region" description="Helical" evidence="12">
    <location>
        <begin position="256"/>
        <end position="274"/>
    </location>
</feature>
<keyword evidence="13" id="KW-0732">Signal</keyword>
<feature type="transmembrane region" description="Helical" evidence="12">
    <location>
        <begin position="494"/>
        <end position="517"/>
    </location>
</feature>
<evidence type="ECO:0000256" key="8">
    <source>
        <dbReference type="ARBA" id="ARBA00023053"/>
    </source>
</evidence>
<dbReference type="InterPro" id="IPR001734">
    <property type="entry name" value="Na/solute_symporter"/>
</dbReference>
<feature type="transmembrane region" description="Helical" evidence="12">
    <location>
        <begin position="226"/>
        <end position="249"/>
    </location>
</feature>
<evidence type="ECO:0000256" key="10">
    <source>
        <dbReference type="ARBA" id="ARBA00023136"/>
    </source>
</evidence>
<evidence type="ECO:0000256" key="13">
    <source>
        <dbReference type="SAM" id="SignalP"/>
    </source>
</evidence>
<dbReference type="CDD" id="cd11480">
    <property type="entry name" value="SLC5sbd_u4"/>
    <property type="match status" value="1"/>
</dbReference>
<gene>
    <name evidence="14" type="ORF">ET418_15815</name>
</gene>
<evidence type="ECO:0000256" key="7">
    <source>
        <dbReference type="ARBA" id="ARBA00022989"/>
    </source>
</evidence>
<evidence type="ECO:0000313" key="15">
    <source>
        <dbReference type="Proteomes" id="UP000324298"/>
    </source>
</evidence>
<evidence type="ECO:0000256" key="11">
    <source>
        <dbReference type="RuleBase" id="RU362091"/>
    </source>
</evidence>
<sequence>MTIKNIIIATGLVLSVAAAAFAEEPSKASAGSNAVSAATAPSAGAPAVAASAAQTQAPAAAPAPAKKRELKADKTITLTMFAVIIGITLGVVVWAARHTKTAADFYAAGGGITGTQNGWAIAGDYMSAASFLGISGLISLYGYDGFMYSVGWLVAYITVLLIVAEPCRNAGKYTLGDILSFRTEPKPVRAVAAISTVAVSTFYLTAQMVGAGKLMALLVGVPYKTAIVGVGILMVGYVVFGGMTATTWVQIIKAGLLMSGAFLLSVLVLAKAGFNPIGFFNDIVNSPDVQDHVSKLVLKDGITLTGTEAGQRFLEPGLFMKAPLDQISLGMALVFGTAGMPHILMRFFTVPTAQAARKSVIVAMWLIGLFYVLTTLLGFGAAIHVTPQGITQVDPGGNMATLLLAQQLGADIAPIVGDLFLAFLCSVAFATILAVVSGLVLAASAAIAHDIYVNVIKDGHADQHEQVMAARITSLVVGAVGIVIGLMAEKANVAHLVALAFAVASSGNLPVVILSLFWKKFNTAGVISGLVVGTVASIGLVMVSPNMTYPKVVAAGAQKVITALEKKQAALPMGAQLDEKDAKALAKAKVDYVKNKDGTSIMGLDKPILTLKNPGIISIPLGFLAAIFGALAFPSRRSEEMFDEIYVRQNTGIGMAKAIDH</sequence>
<keyword evidence="5 12" id="KW-0812">Transmembrane</keyword>
<feature type="transmembrane region" description="Helical" evidence="12">
    <location>
        <begin position="149"/>
        <end position="167"/>
    </location>
</feature>
<evidence type="ECO:0000256" key="1">
    <source>
        <dbReference type="ARBA" id="ARBA00004651"/>
    </source>
</evidence>
<keyword evidence="6" id="KW-0769">Symport</keyword>
<dbReference type="Proteomes" id="UP000324298">
    <property type="component" value="Unassembled WGS sequence"/>
</dbReference>
<dbReference type="EMBL" id="SRSD01000010">
    <property type="protein sequence ID" value="KAA0888843.1"/>
    <property type="molecule type" value="Genomic_DNA"/>
</dbReference>
<comment type="subcellular location">
    <subcellularLocation>
        <location evidence="1">Cell membrane</location>
        <topology evidence="1">Multi-pass membrane protein</topology>
    </subcellularLocation>
</comment>
<evidence type="ECO:0000313" key="14">
    <source>
        <dbReference type="EMBL" id="KAA0888843.1"/>
    </source>
</evidence>
<proteinExistence type="inferred from homology"/>
<accession>A0A5A9X858</accession>
<dbReference type="InterPro" id="IPR038377">
    <property type="entry name" value="Na/Glc_symporter_sf"/>
</dbReference>
<dbReference type="PANTHER" id="PTHR48086">
    <property type="entry name" value="SODIUM/PROLINE SYMPORTER-RELATED"/>
    <property type="match status" value="1"/>
</dbReference>
<feature type="transmembrane region" description="Helical" evidence="12">
    <location>
        <begin position="125"/>
        <end position="143"/>
    </location>
</feature>
<dbReference type="PROSITE" id="PS50283">
    <property type="entry name" value="NA_SOLUT_SYMP_3"/>
    <property type="match status" value="1"/>
</dbReference>
<reference evidence="14 15" key="1">
    <citation type="submission" date="2019-04" db="EMBL/GenBank/DDBJ databases">
        <title>Geobacter ruber sp. nov., ferric-reducing bacteria isolated from paddy soil.</title>
        <authorList>
            <person name="Xu Z."/>
            <person name="Masuda Y."/>
            <person name="Itoh H."/>
            <person name="Senoo K."/>
        </authorList>
    </citation>
    <scope>NUCLEOTIDE SEQUENCE [LARGE SCALE GENOMIC DNA]</scope>
    <source>
        <strain evidence="14 15">Red88</strain>
    </source>
</reference>
<keyword evidence="4" id="KW-1003">Cell membrane</keyword>
<comment type="similarity">
    <text evidence="2 11">Belongs to the sodium:solute symporter (SSF) (TC 2.A.21) family.</text>
</comment>
<keyword evidence="15" id="KW-1185">Reference proteome</keyword>
<keyword evidence="8" id="KW-0915">Sodium</keyword>
<feature type="chain" id="PRO_5022733134" evidence="13">
    <location>
        <begin position="23"/>
        <end position="661"/>
    </location>
</feature>
<dbReference type="OrthoDB" id="9764416at2"/>
<evidence type="ECO:0000256" key="6">
    <source>
        <dbReference type="ARBA" id="ARBA00022847"/>
    </source>
</evidence>
<feature type="transmembrane region" description="Helical" evidence="12">
    <location>
        <begin position="360"/>
        <end position="383"/>
    </location>
</feature>
<dbReference type="Gene3D" id="1.20.1730.10">
    <property type="entry name" value="Sodium/glucose cotransporter"/>
    <property type="match status" value="1"/>
</dbReference>
<dbReference type="NCBIfam" id="TIGR00813">
    <property type="entry name" value="sss"/>
    <property type="match status" value="1"/>
</dbReference>
<protein>
    <submittedName>
        <fullName evidence="14">Cation acetate symporter</fullName>
    </submittedName>
</protein>
<dbReference type="GO" id="GO:0015293">
    <property type="term" value="F:symporter activity"/>
    <property type="evidence" value="ECO:0007669"/>
    <property type="project" value="UniProtKB-KW"/>
</dbReference>
<dbReference type="PRINTS" id="PR00173">
    <property type="entry name" value="EDTRNSPORT"/>
</dbReference>
<feature type="signal peptide" evidence="13">
    <location>
        <begin position="1"/>
        <end position="22"/>
    </location>
</feature>
<comment type="caution">
    <text evidence="14">The sequence shown here is derived from an EMBL/GenBank/DDBJ whole genome shotgun (WGS) entry which is preliminary data.</text>
</comment>
<feature type="transmembrane region" description="Helical" evidence="12">
    <location>
        <begin position="615"/>
        <end position="633"/>
    </location>
</feature>
<evidence type="ECO:0000256" key="5">
    <source>
        <dbReference type="ARBA" id="ARBA00022692"/>
    </source>
</evidence>
<evidence type="ECO:0000256" key="12">
    <source>
        <dbReference type="SAM" id="Phobius"/>
    </source>
</evidence>
<dbReference type="PROSITE" id="PS00456">
    <property type="entry name" value="NA_SOLUT_SYMP_1"/>
    <property type="match status" value="1"/>
</dbReference>
<feature type="transmembrane region" description="Helical" evidence="12">
    <location>
        <begin position="327"/>
        <end position="348"/>
    </location>
</feature>
<feature type="transmembrane region" description="Helical" evidence="12">
    <location>
        <begin position="468"/>
        <end position="488"/>
    </location>
</feature>
<dbReference type="PANTHER" id="PTHR48086:SF6">
    <property type="entry name" value="CATION_ACETATE SYMPORTER ACTP"/>
    <property type="match status" value="1"/>
</dbReference>
<dbReference type="RefSeq" id="WP_149309240.1">
    <property type="nucleotide sequence ID" value="NZ_SRSD01000010.1"/>
</dbReference>
<dbReference type="GO" id="GO:0006847">
    <property type="term" value="P:plasma membrane acetate transport"/>
    <property type="evidence" value="ECO:0007669"/>
    <property type="project" value="TreeGrafter"/>
</dbReference>
<organism evidence="14 15">
    <name type="scientific">Oryzomonas rubra</name>
    <dbReference type="NCBI Taxonomy" id="2509454"/>
    <lineage>
        <taxon>Bacteria</taxon>
        <taxon>Pseudomonadati</taxon>
        <taxon>Thermodesulfobacteriota</taxon>
        <taxon>Desulfuromonadia</taxon>
        <taxon>Geobacterales</taxon>
        <taxon>Geobacteraceae</taxon>
        <taxon>Oryzomonas</taxon>
    </lineage>
</organism>
<dbReference type="GO" id="GO:0005886">
    <property type="term" value="C:plasma membrane"/>
    <property type="evidence" value="ECO:0007669"/>
    <property type="project" value="UniProtKB-SubCell"/>
</dbReference>
<evidence type="ECO:0000256" key="9">
    <source>
        <dbReference type="ARBA" id="ARBA00023065"/>
    </source>
</evidence>